<keyword evidence="1" id="KW-1133">Transmembrane helix</keyword>
<keyword evidence="1" id="KW-0812">Transmembrane</keyword>
<feature type="transmembrane region" description="Helical" evidence="1">
    <location>
        <begin position="6"/>
        <end position="31"/>
    </location>
</feature>
<reference evidence="3" key="1">
    <citation type="submission" date="2018-04" db="EMBL/GenBank/DDBJ databases">
        <title>An Outbreak of Teat Papillomatosis in Dairy Herds: First Detection of BPV type 10 in China.</title>
        <authorList>
            <person name="Dong J."/>
            <person name="Zhu W."/>
        </authorList>
    </citation>
    <scope>NUCLEOTIDE SEQUENCE</scope>
    <source>
        <strain evidence="2">CN2017SD-P316</strain>
        <strain evidence="3">CN2017SD-P348</strain>
    </source>
</reference>
<proteinExistence type="predicted"/>
<evidence type="ECO:0000256" key="1">
    <source>
        <dbReference type="SAM" id="Phobius"/>
    </source>
</evidence>
<dbReference type="EMBL" id="MH251867">
    <property type="protein sequence ID" value="AYP67474.1"/>
    <property type="molecule type" value="Genomic_DNA"/>
</dbReference>
<accession>A0A3G3BTD8</accession>
<sequence>MNLRILLFILLFWAGTSFLAMLLAILLFLMLMQRIDDLNGWD</sequence>
<dbReference type="EMBL" id="MH251869">
    <property type="protein sequence ID" value="AYP67488.1"/>
    <property type="molecule type" value="Genomic_DNA"/>
</dbReference>
<organism evidence="3">
    <name type="scientific">Bos taurus papillomavirus 10</name>
    <dbReference type="NCBI Taxonomy" id="453461"/>
    <lineage>
        <taxon>Viruses</taxon>
        <taxon>Monodnaviria</taxon>
        <taxon>Shotokuvirae</taxon>
        <taxon>Cossaviricota</taxon>
        <taxon>Papovaviricetes</taxon>
        <taxon>Zurhausenvirales</taxon>
        <taxon>Papillomaviridae</taxon>
        <taxon>Firstpapillomavirinae</taxon>
        <taxon>Xipapillomavirus</taxon>
        <taxon>Xipapillomavirus 1</taxon>
    </lineage>
</organism>
<gene>
    <name evidence="3" type="primary">E5</name>
</gene>
<protein>
    <submittedName>
        <fullName evidence="3">E5 protein</fullName>
    </submittedName>
</protein>
<name>A0A3G3BTD8_9PAPI</name>
<evidence type="ECO:0000313" key="2">
    <source>
        <dbReference type="EMBL" id="AYP67474.1"/>
    </source>
</evidence>
<evidence type="ECO:0000313" key="3">
    <source>
        <dbReference type="EMBL" id="AYP67488.1"/>
    </source>
</evidence>
<keyword evidence="1" id="KW-0472">Membrane</keyword>